<sequence length="517" mass="56034">MKRLSLPRQFNPQLLGVAALFLLIMGIAAGIVSGSWGLLPIILLGLAGGLLLAWLVMQARISPGFWGRRSTQTSANNLLSLIAVLALLGILNFLGVRYGTQFDLTENQQFTLALESQEVLKELKQPVNILVFESNPPSSQRLLLEQFQRQSQGNVSFQFIDPTEQPGLAKKFNIQQTGAVILESGNRSQPLEGELKEANLTPALVKVTGDQTTRAYFTQGHGELPLSGGNDSLSQAVDVLNKRNVQSEPLNLLTNPQVPADANVVIVAGPRQRFLAPEVTALENFLKGGGSVLLMLDPDVTTDLEPLLNAWGVKLDNRWVIDGSGVAQQVGLGPDTVVAFDYGTHPITQKFAQGPALFPKVQAVLVAPNPKDTVVNLVSSSPQTWAESNSQAESFSYDANQDQIGPLALGVAITRELAPQHQANGTKPEDARLIVFGDSGFASNSFFEQGINGDLFVNSILWLGERDDQPLSIRSKDATNRRLSLSVATNRWVILISILLLPLLGFGMAVGAWWQRR</sequence>
<dbReference type="InterPro" id="IPR036249">
    <property type="entry name" value="Thioredoxin-like_sf"/>
</dbReference>
<dbReference type="Pfam" id="PF09822">
    <property type="entry name" value="ABC_transp_aux"/>
    <property type="match status" value="1"/>
</dbReference>
<dbReference type="RefSeq" id="WP_322879599.1">
    <property type="nucleotide sequence ID" value="NZ_JAVMIP010000028.1"/>
</dbReference>
<keyword evidence="1" id="KW-0472">Membrane</keyword>
<evidence type="ECO:0000313" key="4">
    <source>
        <dbReference type="EMBL" id="MDS3862394.1"/>
    </source>
</evidence>
<feature type="domain" description="ABC-type uncharacterised transport system" evidence="2">
    <location>
        <begin position="216"/>
        <end position="453"/>
    </location>
</feature>
<evidence type="ECO:0000256" key="1">
    <source>
        <dbReference type="SAM" id="Phobius"/>
    </source>
</evidence>
<dbReference type="InterPro" id="IPR029062">
    <property type="entry name" value="Class_I_gatase-like"/>
</dbReference>
<comment type="caution">
    <text evidence="4">The sequence shown here is derived from an EMBL/GenBank/DDBJ whole genome shotgun (WGS) entry which is preliminary data.</text>
</comment>
<reference evidence="5" key="1">
    <citation type="submission" date="2023-07" db="EMBL/GenBank/DDBJ databases">
        <authorList>
            <person name="Luz R."/>
            <person name="Cordeiro R."/>
            <person name="Fonseca A."/>
            <person name="Goncalves V."/>
        </authorList>
    </citation>
    <scope>NUCLEOTIDE SEQUENCE [LARGE SCALE GENOMIC DNA]</scope>
    <source>
        <strain evidence="5">BACA0444</strain>
    </source>
</reference>
<dbReference type="EMBL" id="JAVMIP010000028">
    <property type="protein sequence ID" value="MDS3862394.1"/>
    <property type="molecule type" value="Genomic_DNA"/>
</dbReference>
<feature type="transmembrane region" description="Helical" evidence="1">
    <location>
        <begin position="492"/>
        <end position="514"/>
    </location>
</feature>
<feature type="transmembrane region" description="Helical" evidence="1">
    <location>
        <begin position="78"/>
        <end position="99"/>
    </location>
</feature>
<organism evidence="4 5">
    <name type="scientific">Pseudocalidococcus azoricus BACA0444</name>
    <dbReference type="NCBI Taxonomy" id="2918990"/>
    <lineage>
        <taxon>Bacteria</taxon>
        <taxon>Bacillati</taxon>
        <taxon>Cyanobacteriota</taxon>
        <taxon>Cyanophyceae</taxon>
        <taxon>Acaryochloridales</taxon>
        <taxon>Thermosynechococcaceae</taxon>
        <taxon>Pseudocalidococcus</taxon>
        <taxon>Pseudocalidococcus azoricus</taxon>
    </lineage>
</organism>
<dbReference type="InterPro" id="IPR039975">
    <property type="entry name" value="IFT52"/>
</dbReference>
<evidence type="ECO:0000313" key="5">
    <source>
        <dbReference type="Proteomes" id="UP001268256"/>
    </source>
</evidence>
<dbReference type="InterPro" id="IPR019196">
    <property type="entry name" value="ABC_transp_unknown"/>
</dbReference>
<feature type="domain" description="DUF7088" evidence="3">
    <location>
        <begin position="106"/>
        <end position="188"/>
    </location>
</feature>
<dbReference type="PANTHER" id="PTHR12969:SF7">
    <property type="entry name" value="INTRAFLAGELLAR TRANSPORT PROTEIN 52 HOMOLOG"/>
    <property type="match status" value="1"/>
</dbReference>
<keyword evidence="5" id="KW-1185">Reference proteome</keyword>
<dbReference type="SUPFAM" id="SSF52833">
    <property type="entry name" value="Thioredoxin-like"/>
    <property type="match status" value="1"/>
</dbReference>
<dbReference type="AlphaFoldDB" id="A0AAE4JZQ3"/>
<accession>A0AAE4JZQ3</accession>
<gene>
    <name evidence="4" type="ORF">RIF25_16475</name>
</gene>
<evidence type="ECO:0000259" key="3">
    <source>
        <dbReference type="Pfam" id="PF23357"/>
    </source>
</evidence>
<name>A0AAE4JZQ3_9CYAN</name>
<dbReference type="Proteomes" id="UP001268256">
    <property type="component" value="Unassembled WGS sequence"/>
</dbReference>
<protein>
    <submittedName>
        <fullName evidence="4">Gldg family protein</fullName>
    </submittedName>
</protein>
<dbReference type="Gene3D" id="3.40.30.10">
    <property type="entry name" value="Glutaredoxin"/>
    <property type="match status" value="1"/>
</dbReference>
<dbReference type="SUPFAM" id="SSF52317">
    <property type="entry name" value="Class I glutamine amidotransferase-like"/>
    <property type="match status" value="1"/>
</dbReference>
<feature type="transmembrane region" description="Helical" evidence="1">
    <location>
        <begin position="38"/>
        <end position="57"/>
    </location>
</feature>
<dbReference type="PANTHER" id="PTHR12969">
    <property type="entry name" value="NGD5/OSM-6/IFT52"/>
    <property type="match status" value="1"/>
</dbReference>
<keyword evidence="1" id="KW-0812">Transmembrane</keyword>
<proteinExistence type="predicted"/>
<dbReference type="Pfam" id="PF23357">
    <property type="entry name" value="DUF7088"/>
    <property type="match status" value="1"/>
</dbReference>
<keyword evidence="1" id="KW-1133">Transmembrane helix</keyword>
<dbReference type="InterPro" id="IPR055396">
    <property type="entry name" value="DUF7088"/>
</dbReference>
<evidence type="ECO:0000259" key="2">
    <source>
        <dbReference type="Pfam" id="PF09822"/>
    </source>
</evidence>
<feature type="transmembrane region" description="Helical" evidence="1">
    <location>
        <begin position="12"/>
        <end position="32"/>
    </location>
</feature>